<dbReference type="FunCoup" id="A0A2P5IFJ8">
    <property type="interactions" value="20"/>
</dbReference>
<dbReference type="InterPro" id="IPR036291">
    <property type="entry name" value="NAD(P)-bd_dom_sf"/>
</dbReference>
<dbReference type="Gene3D" id="3.40.50.720">
    <property type="entry name" value="NAD(P)-binding Rossmann-like Domain"/>
    <property type="match status" value="1"/>
</dbReference>
<dbReference type="PANTHER" id="PTHR47534">
    <property type="entry name" value="YALI0E05731P"/>
    <property type="match status" value="1"/>
</dbReference>
<gene>
    <name evidence="2" type="ORF">DHEL01_v200336</name>
</gene>
<comment type="caution">
    <text evidence="2">The sequence shown here is derived from an EMBL/GenBank/DDBJ whole genome shotgun (WGS) entry which is preliminary data.</text>
</comment>
<dbReference type="InterPro" id="IPR052228">
    <property type="entry name" value="Sec_Metab_Biosynth_Oxidored"/>
</dbReference>
<evidence type="ECO:0000256" key="1">
    <source>
        <dbReference type="ARBA" id="ARBA00023002"/>
    </source>
</evidence>
<dbReference type="Proteomes" id="UP000094444">
    <property type="component" value="Unassembled WGS sequence"/>
</dbReference>
<dbReference type="PANTHER" id="PTHR47534:SF3">
    <property type="entry name" value="ALCOHOL DEHYDROGENASE-LIKE C-TERMINAL DOMAIN-CONTAINING PROTEIN"/>
    <property type="match status" value="1"/>
</dbReference>
<dbReference type="Pfam" id="PF00106">
    <property type="entry name" value="adh_short"/>
    <property type="match status" value="1"/>
</dbReference>
<dbReference type="InterPro" id="IPR002347">
    <property type="entry name" value="SDR_fam"/>
</dbReference>
<name>A0A2P5IFJ8_DIAHE</name>
<reference evidence="2" key="1">
    <citation type="submission" date="2017-09" db="EMBL/GenBank/DDBJ databases">
        <title>Polyketide synthases of a Diaporthe helianthi virulent isolate.</title>
        <authorList>
            <person name="Baroncelli R."/>
        </authorList>
    </citation>
    <scope>NUCLEOTIDE SEQUENCE [LARGE SCALE GENOMIC DNA]</scope>
    <source>
        <strain evidence="2">7/96</strain>
    </source>
</reference>
<protein>
    <recommendedName>
        <fullName evidence="4">NAD(P)-binding protein</fullName>
    </recommendedName>
</protein>
<accession>A0A2P5IFJ8</accession>
<keyword evidence="3" id="KW-1185">Reference proteome</keyword>
<evidence type="ECO:0008006" key="4">
    <source>
        <dbReference type="Google" id="ProtNLM"/>
    </source>
</evidence>
<dbReference type="SUPFAM" id="SSF51735">
    <property type="entry name" value="NAD(P)-binding Rossmann-fold domains"/>
    <property type="match status" value="1"/>
</dbReference>
<dbReference type="GO" id="GO:0016491">
    <property type="term" value="F:oxidoreductase activity"/>
    <property type="evidence" value="ECO:0007669"/>
    <property type="project" value="UniProtKB-KW"/>
</dbReference>
<organism evidence="2 3">
    <name type="scientific">Diaporthe helianthi</name>
    <dbReference type="NCBI Taxonomy" id="158607"/>
    <lineage>
        <taxon>Eukaryota</taxon>
        <taxon>Fungi</taxon>
        <taxon>Dikarya</taxon>
        <taxon>Ascomycota</taxon>
        <taxon>Pezizomycotina</taxon>
        <taxon>Sordariomycetes</taxon>
        <taxon>Sordariomycetidae</taxon>
        <taxon>Diaporthales</taxon>
        <taxon>Diaporthaceae</taxon>
        <taxon>Diaporthe</taxon>
    </lineage>
</organism>
<evidence type="ECO:0000313" key="3">
    <source>
        <dbReference type="Proteomes" id="UP000094444"/>
    </source>
</evidence>
<sequence length="329" mass="35947">MVKLSQIQAANAALKSTRPLTAVVVGGTNGIGRGFLDQLASNTTDPKIYIVGRSEPVLSQIKSELSKINRTGTYIPVQADDLTLLSNVEKATQQILTQEKQVDILFMSAGFLTFTARDETPEGLDKITSIRYYARMRFLLNLLPLLEAAPSPRVVSVLAAGQEGTIFPDDMSLKDTKNYGVASAGGMAASYNTLFMEQLQKQHPKISFVHTFPGLVRTNLLQTEHFGPVFKFFVSWIVMPTIGRFLFASQDDAGARHLFAATSPMYAAAEPAEAMAVAGSNNVKGSGVYTLNEKTDSVQNEKVLGPYRENGIGERVMEHTMSEYKRILG</sequence>
<evidence type="ECO:0000313" key="2">
    <source>
        <dbReference type="EMBL" id="POS81286.1"/>
    </source>
</evidence>
<dbReference type="EMBL" id="MAVT02000013">
    <property type="protein sequence ID" value="POS81286.1"/>
    <property type="molecule type" value="Genomic_DNA"/>
</dbReference>
<keyword evidence="1" id="KW-0560">Oxidoreductase</keyword>
<dbReference type="AlphaFoldDB" id="A0A2P5IFJ8"/>
<dbReference type="OrthoDB" id="2898509at2759"/>
<dbReference type="STRING" id="158607.A0A2P5IFJ8"/>
<dbReference type="InParanoid" id="A0A2P5IFJ8"/>
<proteinExistence type="predicted"/>